<reference evidence="4" key="1">
    <citation type="submission" date="2022-11" db="UniProtKB">
        <authorList>
            <consortium name="WormBaseParasite"/>
        </authorList>
    </citation>
    <scope>IDENTIFICATION</scope>
</reference>
<dbReference type="Proteomes" id="UP000887574">
    <property type="component" value="Unplaced"/>
</dbReference>
<keyword evidence="1" id="KW-0863">Zinc-finger</keyword>
<dbReference type="WBParaSite" id="jg17327">
    <property type="protein sequence ID" value="jg17327"/>
    <property type="gene ID" value="jg17327"/>
</dbReference>
<name>A0A915D8R6_9BILA</name>
<accession>A0A915D8R6</accession>
<keyword evidence="1" id="KW-0862">Zinc</keyword>
<evidence type="ECO:0000259" key="2">
    <source>
        <dbReference type="PROSITE" id="PS50966"/>
    </source>
</evidence>
<dbReference type="InterPro" id="IPR007527">
    <property type="entry name" value="Znf_SWIM"/>
</dbReference>
<sequence length="305" mass="35778">METIDQRREIFYGLVLFMHNIPEHRQNKLTLVISMCTDSDGQVEAQFWTNICEIAKTASRETGKKWNTEEFVCKFSNHAHPGVHSCPAMMRIRTKIDLSEALIQTARAHNNHRPLKEDGLSLQMKEQIANHKDKTASQIRRDIQIEKSKQDSKLRGLKSPTEKQITKQKAISMVAGFSDANKRFHPTVIGICSSESKFAYEGLFNAIQVRRFAESLSSQIRLHARDYQFTFLSWQWYKVHRESFYELRRHHLYESFFRCSCPVEITDVLCKHALLKMEDLKLVTQRQLRCRSQEREEGRDRSEEL</sequence>
<keyword evidence="1" id="KW-0479">Metal-binding</keyword>
<protein>
    <submittedName>
        <fullName evidence="4">SWIM-type domain-containing protein</fullName>
    </submittedName>
</protein>
<evidence type="ECO:0000256" key="1">
    <source>
        <dbReference type="PROSITE-ProRule" id="PRU00325"/>
    </source>
</evidence>
<evidence type="ECO:0000313" key="4">
    <source>
        <dbReference type="WBParaSite" id="jg17327"/>
    </source>
</evidence>
<evidence type="ECO:0000313" key="3">
    <source>
        <dbReference type="Proteomes" id="UP000887574"/>
    </source>
</evidence>
<proteinExistence type="predicted"/>
<organism evidence="3 4">
    <name type="scientific">Ditylenchus dipsaci</name>
    <dbReference type="NCBI Taxonomy" id="166011"/>
    <lineage>
        <taxon>Eukaryota</taxon>
        <taxon>Metazoa</taxon>
        <taxon>Ecdysozoa</taxon>
        <taxon>Nematoda</taxon>
        <taxon>Chromadorea</taxon>
        <taxon>Rhabditida</taxon>
        <taxon>Tylenchina</taxon>
        <taxon>Tylenchomorpha</taxon>
        <taxon>Sphaerularioidea</taxon>
        <taxon>Anguinidae</taxon>
        <taxon>Anguininae</taxon>
        <taxon>Ditylenchus</taxon>
    </lineage>
</organism>
<keyword evidence="3" id="KW-1185">Reference proteome</keyword>
<dbReference type="AlphaFoldDB" id="A0A915D8R6"/>
<feature type="domain" description="SWIM-type" evidence="2">
    <location>
        <begin position="245"/>
        <end position="281"/>
    </location>
</feature>
<dbReference type="GO" id="GO:0008270">
    <property type="term" value="F:zinc ion binding"/>
    <property type="evidence" value="ECO:0007669"/>
    <property type="project" value="UniProtKB-KW"/>
</dbReference>
<dbReference type="PROSITE" id="PS50966">
    <property type="entry name" value="ZF_SWIM"/>
    <property type="match status" value="1"/>
</dbReference>